<evidence type="ECO:0000313" key="2">
    <source>
        <dbReference type="EMBL" id="ANB15720.1"/>
    </source>
</evidence>
<sequence>MPNPYKGLLTSWRHPSEKGESSRRSSTEQASQPDLNNDADTTGTPSSISSPQTIPNPNQSLLSLPSLGNFDPSDDDIYTSMSPNTVAPFPPSTDGSGTAAGSSTGPFSTSIQRQVPTQISHWENVSSSSASIASSKPSTISTVQSSMFSRNAPTFGTVSSYGSSAASGFGRKGGLEFSAAIAEEGSLSTSSEGRNVMRVVDPDEMNSLVDDVNSLRTRGSNFGPHSSSPHQPRTAVIPTRSLLPDVSTSNVSTSALSDHSYWPERGSSVSSSWSSAGAAGGSGGSGGGSFGRPNVRRPLTAQDELKDLADSLTQLMEQTMSRTIDVSRAAVSVNQLLRQTLTSPLLENIPENEITLHSTPSLTRIIKVSFNFTDNLLLSPVFQPIKMFILRALHSLGVHLKLVPPVIGTVPHPKNFAIGSIPELPGQNTVEALINAVAANDSNGISEQDGAFIAPILRGFSPDFSVLSLSFGFPQREQHHVDNTAALYDISRDIHFYSQKSSIRVCSDVATASTSTQVPGSFNTTPHQSAHFIPPYRVPVNSKSPPISISLATETATNLSGTLGGYVYPKIDPSDPNLAEYAKSTFAITCAHVCLSESRGSPHPFVSVPSPVLVNIYKSALVRERNKYPANSQEHQEYEVAINQLTSKTTEKPHEPFGQVVWGERTVVNGSISDIAIIKCSPKMKCRNFLGDDISFAQYDPGLMFGNLHIKRIIRKLHPGMNVFKYGSTSKYTTGKLNGTRMVYWADGKLQSSEFVVCSESPVFASGGDSGAWVLQKSEDMQDDDDTYSGSDHDSTLTSRSTGGPCLGVLGMLHSYDGERKEFGLFTPIESILNRLHEVTHIKWGVVGVPDSESEDLLIGGSESSDSGDDVSDTDPVSVV</sequence>
<feature type="compositionally biased region" description="Polar residues" evidence="1">
    <location>
        <begin position="27"/>
        <end position="40"/>
    </location>
</feature>
<dbReference type="Pfam" id="PF08192">
    <property type="entry name" value="Peptidase_S64"/>
    <property type="match status" value="1"/>
</dbReference>
<name>A0A161HHW9_9ASCO</name>
<feature type="region of interest" description="Disordered" evidence="1">
    <location>
        <begin position="781"/>
        <end position="800"/>
    </location>
</feature>
<evidence type="ECO:0000256" key="1">
    <source>
        <dbReference type="SAM" id="MobiDB-lite"/>
    </source>
</evidence>
<dbReference type="Proteomes" id="UP000189580">
    <property type="component" value="Chromosome b"/>
</dbReference>
<dbReference type="GeneID" id="30035374"/>
<protein>
    <submittedName>
        <fullName evidence="2">Ssy5p</fullName>
    </submittedName>
</protein>
<dbReference type="OrthoDB" id="4096087at2759"/>
<dbReference type="RefSeq" id="XP_018738197.1">
    <property type="nucleotide sequence ID" value="XM_018880372.1"/>
</dbReference>
<reference evidence="2 3" key="1">
    <citation type="submission" date="2016-02" db="EMBL/GenBank/DDBJ databases">
        <title>Complete genome sequence and transcriptome regulation of the pentose utilising yeast Sugiyamaella lignohabitans.</title>
        <authorList>
            <person name="Bellasio M."/>
            <person name="Peymann A."/>
            <person name="Valli M."/>
            <person name="Sipitzky M."/>
            <person name="Graf A."/>
            <person name="Sauer M."/>
            <person name="Marx H."/>
            <person name="Mattanovich D."/>
        </authorList>
    </citation>
    <scope>NUCLEOTIDE SEQUENCE [LARGE SCALE GENOMIC DNA]</scope>
    <source>
        <strain evidence="2 3">CBS 10342</strain>
    </source>
</reference>
<feature type="region of interest" description="Disordered" evidence="1">
    <location>
        <begin position="1"/>
        <end position="115"/>
    </location>
</feature>
<feature type="compositionally biased region" description="Low complexity" evidence="1">
    <location>
        <begin position="92"/>
        <end position="110"/>
    </location>
</feature>
<dbReference type="EMBL" id="CP014503">
    <property type="protein sequence ID" value="ANB15720.1"/>
    <property type="molecule type" value="Genomic_DNA"/>
</dbReference>
<feature type="region of interest" description="Disordered" evidence="1">
    <location>
        <begin position="239"/>
        <end position="296"/>
    </location>
</feature>
<organism evidence="2 3">
    <name type="scientific">Sugiyamaella lignohabitans</name>
    <dbReference type="NCBI Taxonomy" id="796027"/>
    <lineage>
        <taxon>Eukaryota</taxon>
        <taxon>Fungi</taxon>
        <taxon>Dikarya</taxon>
        <taxon>Ascomycota</taxon>
        <taxon>Saccharomycotina</taxon>
        <taxon>Dipodascomycetes</taxon>
        <taxon>Dipodascales</taxon>
        <taxon>Trichomonascaceae</taxon>
        <taxon>Sugiyamaella</taxon>
    </lineage>
</organism>
<feature type="region of interest" description="Disordered" evidence="1">
    <location>
        <begin position="854"/>
        <end position="880"/>
    </location>
</feature>
<dbReference type="InterPro" id="IPR012985">
    <property type="entry name" value="Peptidase_S64_Ssy5"/>
</dbReference>
<dbReference type="KEGG" id="slb:AWJ20_3360"/>
<feature type="compositionally biased region" description="Low complexity" evidence="1">
    <location>
        <begin position="266"/>
        <end position="277"/>
    </location>
</feature>
<gene>
    <name evidence="2" type="primary">SSY5</name>
    <name evidence="2" type="ORF">AWJ20_3360</name>
</gene>
<feature type="compositionally biased region" description="Polar residues" evidence="1">
    <location>
        <begin position="246"/>
        <end position="257"/>
    </location>
</feature>
<evidence type="ECO:0000313" key="3">
    <source>
        <dbReference type="Proteomes" id="UP000189580"/>
    </source>
</evidence>
<feature type="compositionally biased region" description="Gly residues" evidence="1">
    <location>
        <begin position="278"/>
        <end position="290"/>
    </location>
</feature>
<keyword evidence="3" id="KW-1185">Reference proteome</keyword>
<dbReference type="AlphaFoldDB" id="A0A161HHW9"/>
<accession>A0A161HHW9</accession>
<feature type="compositionally biased region" description="Basic and acidic residues" evidence="1">
    <location>
        <begin position="14"/>
        <end position="26"/>
    </location>
</feature>
<proteinExistence type="predicted"/>
<feature type="compositionally biased region" description="Low complexity" evidence="1">
    <location>
        <begin position="41"/>
        <end position="69"/>
    </location>
</feature>